<dbReference type="GO" id="GO:0005886">
    <property type="term" value="C:plasma membrane"/>
    <property type="evidence" value="ECO:0007669"/>
    <property type="project" value="UniProtKB-SubCell"/>
</dbReference>
<evidence type="ECO:0000256" key="2">
    <source>
        <dbReference type="ARBA" id="ARBA00022475"/>
    </source>
</evidence>
<dbReference type="InterPro" id="IPR019108">
    <property type="entry name" value="Caa3_assmbl_CtaG-rel"/>
</dbReference>
<dbReference type="EMBL" id="CAFBNF010000156">
    <property type="protein sequence ID" value="CAB4949769.1"/>
    <property type="molecule type" value="Genomic_DNA"/>
</dbReference>
<feature type="transmembrane region" description="Helical" evidence="6">
    <location>
        <begin position="246"/>
        <end position="265"/>
    </location>
</feature>
<dbReference type="Pfam" id="PF09678">
    <property type="entry name" value="Caa3_CtaG"/>
    <property type="match status" value="1"/>
</dbReference>
<protein>
    <submittedName>
        <fullName evidence="7">Unannotated protein</fullName>
    </submittedName>
</protein>
<reference evidence="7" key="1">
    <citation type="submission" date="2020-05" db="EMBL/GenBank/DDBJ databases">
        <authorList>
            <person name="Chiriac C."/>
            <person name="Salcher M."/>
            <person name="Ghai R."/>
            <person name="Kavagutti S V."/>
        </authorList>
    </citation>
    <scope>NUCLEOTIDE SEQUENCE</scope>
</reference>
<keyword evidence="3 6" id="KW-0812">Transmembrane</keyword>
<keyword evidence="2" id="KW-1003">Cell membrane</keyword>
<feature type="transmembrane region" description="Helical" evidence="6">
    <location>
        <begin position="44"/>
        <end position="64"/>
    </location>
</feature>
<evidence type="ECO:0000256" key="1">
    <source>
        <dbReference type="ARBA" id="ARBA00004651"/>
    </source>
</evidence>
<evidence type="ECO:0000256" key="3">
    <source>
        <dbReference type="ARBA" id="ARBA00022692"/>
    </source>
</evidence>
<feature type="transmembrane region" description="Helical" evidence="6">
    <location>
        <begin position="15"/>
        <end position="32"/>
    </location>
</feature>
<feature type="transmembrane region" description="Helical" evidence="6">
    <location>
        <begin position="123"/>
        <end position="146"/>
    </location>
</feature>
<evidence type="ECO:0000313" key="7">
    <source>
        <dbReference type="EMBL" id="CAB4949769.1"/>
    </source>
</evidence>
<dbReference type="AlphaFoldDB" id="A0A6J7K4C8"/>
<evidence type="ECO:0000256" key="4">
    <source>
        <dbReference type="ARBA" id="ARBA00022989"/>
    </source>
</evidence>
<name>A0A6J7K4C8_9ZZZZ</name>
<feature type="transmembrane region" description="Helical" evidence="6">
    <location>
        <begin position="166"/>
        <end position="185"/>
    </location>
</feature>
<feature type="transmembrane region" description="Helical" evidence="6">
    <location>
        <begin position="84"/>
        <end position="103"/>
    </location>
</feature>
<comment type="subcellular location">
    <subcellularLocation>
        <location evidence="1">Cell membrane</location>
        <topology evidence="1">Multi-pass membrane protein</topology>
    </subcellularLocation>
</comment>
<keyword evidence="5 6" id="KW-0472">Membrane</keyword>
<accession>A0A6J7K4C8</accession>
<evidence type="ECO:0000256" key="5">
    <source>
        <dbReference type="ARBA" id="ARBA00023136"/>
    </source>
</evidence>
<gene>
    <name evidence="7" type="ORF">UFOPK3773_01338</name>
</gene>
<organism evidence="7">
    <name type="scientific">freshwater metagenome</name>
    <dbReference type="NCBI Taxonomy" id="449393"/>
    <lineage>
        <taxon>unclassified sequences</taxon>
        <taxon>metagenomes</taxon>
        <taxon>ecological metagenomes</taxon>
    </lineage>
</organism>
<evidence type="ECO:0000256" key="6">
    <source>
        <dbReference type="SAM" id="Phobius"/>
    </source>
</evidence>
<sequence>MGGMGQFLARWTVDPFLAVNLLAIAAIYLWAARRVTGRTPTMPWPKVSTACFLSGLALIAVAYLGPLPAWSHTFFWVHMTQHLLLMMAAAPLLVLGSPLWLWFRVSGDQTRRRVVVPILRSRVVEVATNPVFTWIFFAGVLLGVHFTPFYDWALRNHDADTFIEQPLFLVAALLYYWPVLGRDLLPHRTKASHRVVSMSAMMIPEAIVGAVIYFSPVILYSVFAAANRPFGPGALDDQKLAGGLMWALVMVVESFWMMWMATEFFRSEERRSHRVDAEIAAEIALAARTSQ</sequence>
<keyword evidence="4 6" id="KW-1133">Transmembrane helix</keyword>
<feature type="transmembrane region" description="Helical" evidence="6">
    <location>
        <begin position="206"/>
        <end position="226"/>
    </location>
</feature>
<proteinExistence type="predicted"/>